<accession>A0A810Q461</accession>
<dbReference type="KEGG" id="vcop:MM50RIKEN_07850"/>
<dbReference type="Proteomes" id="UP000681035">
    <property type="component" value="Chromosome"/>
</dbReference>
<protein>
    <submittedName>
        <fullName evidence="3">Single-stranded DNA-binding protein</fullName>
    </submittedName>
</protein>
<organism evidence="3 4">
    <name type="scientific">Vescimonas coprocola</name>
    <dbReference type="NCBI Taxonomy" id="2714355"/>
    <lineage>
        <taxon>Bacteria</taxon>
        <taxon>Bacillati</taxon>
        <taxon>Bacillota</taxon>
        <taxon>Clostridia</taxon>
        <taxon>Eubacteriales</taxon>
        <taxon>Oscillospiraceae</taxon>
        <taxon>Vescimonas</taxon>
    </lineage>
</organism>
<sequence>MEQNFNHVLLCGQVLTQPQPSHVNHGQSFSRFLLSVPRLSGQEDCLPVIVPQPLLELCPLSPGAAVTVTGQLRSFNNRSGQGPRLVVSVFAQTLQPGGEGPVNRIRLSGVLCKPPTLRCTPLGREICDIILAVNRRYGRADYLPLIAWGTVARQTSILAVGARLTVEGRIQSRTYTKNLETGPQERVAYEVSVMRPAELSEFVE</sequence>
<dbReference type="PROSITE" id="PS50935">
    <property type="entry name" value="SSB"/>
    <property type="match status" value="2"/>
</dbReference>
<dbReference type="Pfam" id="PF00436">
    <property type="entry name" value="SSB"/>
    <property type="match status" value="1"/>
</dbReference>
<dbReference type="GO" id="GO:0003697">
    <property type="term" value="F:single-stranded DNA binding"/>
    <property type="evidence" value="ECO:0007669"/>
    <property type="project" value="InterPro"/>
</dbReference>
<dbReference type="RefSeq" id="WP_213541832.1">
    <property type="nucleotide sequence ID" value="NZ_AP023418.1"/>
</dbReference>
<evidence type="ECO:0000313" key="3">
    <source>
        <dbReference type="EMBL" id="BCK81022.1"/>
    </source>
</evidence>
<dbReference type="Gene3D" id="2.40.50.140">
    <property type="entry name" value="Nucleic acid-binding proteins"/>
    <property type="match status" value="2"/>
</dbReference>
<dbReference type="InterPro" id="IPR012340">
    <property type="entry name" value="NA-bd_OB-fold"/>
</dbReference>
<dbReference type="AlphaFoldDB" id="A0A810Q461"/>
<dbReference type="NCBIfam" id="NF004476">
    <property type="entry name" value="PRK05813.1"/>
    <property type="match status" value="1"/>
</dbReference>
<proteinExistence type="predicted"/>
<dbReference type="InterPro" id="IPR011344">
    <property type="entry name" value="ssDNA-bd"/>
</dbReference>
<evidence type="ECO:0000313" key="4">
    <source>
        <dbReference type="Proteomes" id="UP000681035"/>
    </source>
</evidence>
<dbReference type="GO" id="GO:0009295">
    <property type="term" value="C:nucleoid"/>
    <property type="evidence" value="ECO:0007669"/>
    <property type="project" value="TreeGrafter"/>
</dbReference>
<dbReference type="GO" id="GO:0006260">
    <property type="term" value="P:DNA replication"/>
    <property type="evidence" value="ECO:0007669"/>
    <property type="project" value="InterPro"/>
</dbReference>
<name>A0A810Q461_9FIRM</name>
<evidence type="ECO:0000256" key="1">
    <source>
        <dbReference type="ARBA" id="ARBA00023125"/>
    </source>
</evidence>
<dbReference type="CDD" id="cd04496">
    <property type="entry name" value="SSB_OBF"/>
    <property type="match status" value="1"/>
</dbReference>
<dbReference type="EMBL" id="AP023418">
    <property type="protein sequence ID" value="BCK81022.1"/>
    <property type="molecule type" value="Genomic_DNA"/>
</dbReference>
<dbReference type="InterPro" id="IPR000424">
    <property type="entry name" value="Primosome_PriB/ssb"/>
</dbReference>
<dbReference type="PANTHER" id="PTHR10302:SF27">
    <property type="entry name" value="SINGLE-STRANDED DNA-BINDING PROTEIN"/>
    <property type="match status" value="1"/>
</dbReference>
<dbReference type="PANTHER" id="PTHR10302">
    <property type="entry name" value="SINGLE-STRANDED DNA-BINDING PROTEIN"/>
    <property type="match status" value="1"/>
</dbReference>
<evidence type="ECO:0000256" key="2">
    <source>
        <dbReference type="PROSITE-ProRule" id="PRU00252"/>
    </source>
</evidence>
<gene>
    <name evidence="3" type="primary">ssb</name>
    <name evidence="3" type="ORF">MM50RIKEN_07850</name>
</gene>
<dbReference type="SUPFAM" id="SSF50249">
    <property type="entry name" value="Nucleic acid-binding proteins"/>
    <property type="match status" value="1"/>
</dbReference>
<keyword evidence="1 2" id="KW-0238">DNA-binding</keyword>
<reference evidence="3" key="1">
    <citation type="submission" date="2020-09" db="EMBL/GenBank/DDBJ databases">
        <title>New species isolated from human feces.</title>
        <authorList>
            <person name="Kitahara M."/>
            <person name="Shigeno Y."/>
            <person name="Shime M."/>
            <person name="Matsumoto Y."/>
            <person name="Nakamura S."/>
            <person name="Motooka D."/>
            <person name="Fukuoka S."/>
            <person name="Nishikawa H."/>
            <person name="Benno Y."/>
        </authorList>
    </citation>
    <scope>NUCLEOTIDE SEQUENCE</scope>
    <source>
        <strain evidence="3">MM50</strain>
    </source>
</reference>
<keyword evidence="4" id="KW-1185">Reference proteome</keyword>